<evidence type="ECO:0008006" key="4">
    <source>
        <dbReference type="Google" id="ProtNLM"/>
    </source>
</evidence>
<dbReference type="RefSeq" id="WP_093523483.1">
    <property type="nucleotide sequence ID" value="NZ_FOIJ01000011.1"/>
</dbReference>
<name>A0A1I0KJB0_9BACT</name>
<protein>
    <recommendedName>
        <fullName evidence="4">Lipoprotein</fullName>
    </recommendedName>
</protein>
<dbReference type="EMBL" id="FOIJ01000011">
    <property type="protein sequence ID" value="SEU24750.1"/>
    <property type="molecule type" value="Genomic_DNA"/>
</dbReference>
<reference evidence="3" key="1">
    <citation type="submission" date="2016-10" db="EMBL/GenBank/DDBJ databases">
        <authorList>
            <person name="Varghese N."/>
            <person name="Submissions S."/>
        </authorList>
    </citation>
    <scope>NUCLEOTIDE SEQUENCE [LARGE SCALE GENOMIC DNA]</scope>
    <source>
        <strain evidence="3">DSM 16858</strain>
    </source>
</reference>
<evidence type="ECO:0000313" key="3">
    <source>
        <dbReference type="Proteomes" id="UP000199181"/>
    </source>
</evidence>
<feature type="compositionally biased region" description="Basic and acidic residues" evidence="1">
    <location>
        <begin position="88"/>
        <end position="97"/>
    </location>
</feature>
<dbReference type="Proteomes" id="UP000199181">
    <property type="component" value="Unassembled WGS sequence"/>
</dbReference>
<organism evidence="2 3">
    <name type="scientific">Stigmatella erecta</name>
    <dbReference type="NCBI Taxonomy" id="83460"/>
    <lineage>
        <taxon>Bacteria</taxon>
        <taxon>Pseudomonadati</taxon>
        <taxon>Myxococcota</taxon>
        <taxon>Myxococcia</taxon>
        <taxon>Myxococcales</taxon>
        <taxon>Cystobacterineae</taxon>
        <taxon>Archangiaceae</taxon>
        <taxon>Stigmatella</taxon>
    </lineage>
</organism>
<gene>
    <name evidence="2" type="ORF">SAMN05443639_111126</name>
</gene>
<sequence length="154" mass="15948">MNRKSIRGWVGLGGLVTATLLSVGCGRLPESGGTQPDAPKLGIFKNELHGVSPSVYTDYQLPRDRGFNGTIADVGSSIDPRTPQAEGTPERTRRVDVTGRPAPASPLSAAMEGTGGSGSAGNGEGSSDLGWRARRGEESPSFTGFGSYKLPFGP</sequence>
<dbReference type="PROSITE" id="PS51257">
    <property type="entry name" value="PROKAR_LIPOPROTEIN"/>
    <property type="match status" value="1"/>
</dbReference>
<feature type="region of interest" description="Disordered" evidence="1">
    <location>
        <begin position="67"/>
        <end position="154"/>
    </location>
</feature>
<dbReference type="AlphaFoldDB" id="A0A1I0KJB0"/>
<feature type="compositionally biased region" description="Gly residues" evidence="1">
    <location>
        <begin position="113"/>
        <end position="124"/>
    </location>
</feature>
<evidence type="ECO:0000313" key="2">
    <source>
        <dbReference type="EMBL" id="SEU24750.1"/>
    </source>
</evidence>
<keyword evidence="3" id="KW-1185">Reference proteome</keyword>
<evidence type="ECO:0000256" key="1">
    <source>
        <dbReference type="SAM" id="MobiDB-lite"/>
    </source>
</evidence>
<proteinExistence type="predicted"/>
<accession>A0A1I0KJB0</accession>